<dbReference type="RefSeq" id="WP_139399832.1">
    <property type="nucleotide sequence ID" value="NZ_JACHEW010000002.1"/>
</dbReference>
<evidence type="ECO:0000313" key="7">
    <source>
        <dbReference type="Proteomes" id="UP000629870"/>
    </source>
</evidence>
<name>A0A5C4YB63_9DEIO</name>
<gene>
    <name evidence="5" type="ORF">FHR04_00430</name>
    <name evidence="4" type="ORF">HNQ04_000608</name>
</gene>
<dbReference type="Gene3D" id="3.10.580.10">
    <property type="entry name" value="CBS-domain"/>
    <property type="match status" value="2"/>
</dbReference>
<keyword evidence="7" id="KW-1185">Reference proteome</keyword>
<evidence type="ECO:0000259" key="3">
    <source>
        <dbReference type="PROSITE" id="PS51371"/>
    </source>
</evidence>
<reference evidence="4 7" key="2">
    <citation type="submission" date="2020-08" db="EMBL/GenBank/DDBJ databases">
        <title>Genomic Encyclopedia of Type Strains, Phase IV (KMG-IV): sequencing the most valuable type-strain genomes for metagenomic binning, comparative biology and taxonomic classification.</title>
        <authorList>
            <person name="Goeker M."/>
        </authorList>
    </citation>
    <scope>NUCLEOTIDE SEQUENCE [LARGE SCALE GENOMIC DNA]</scope>
    <source>
        <strain evidence="4 7">DSM 12027</strain>
    </source>
</reference>
<proteinExistence type="predicted"/>
<dbReference type="InterPro" id="IPR051257">
    <property type="entry name" value="Diverse_CBS-Domain"/>
</dbReference>
<dbReference type="InterPro" id="IPR000644">
    <property type="entry name" value="CBS_dom"/>
</dbReference>
<keyword evidence="1 2" id="KW-0129">CBS domain</keyword>
<dbReference type="SUPFAM" id="SSF54631">
    <property type="entry name" value="CBS-domain pair"/>
    <property type="match status" value="1"/>
</dbReference>
<dbReference type="PANTHER" id="PTHR43080">
    <property type="entry name" value="CBS DOMAIN-CONTAINING PROTEIN CBSX3, MITOCHONDRIAL"/>
    <property type="match status" value="1"/>
</dbReference>
<dbReference type="EMBL" id="JACHEW010000002">
    <property type="protein sequence ID" value="MBB6015379.1"/>
    <property type="molecule type" value="Genomic_DNA"/>
</dbReference>
<dbReference type="Proteomes" id="UP000313988">
    <property type="component" value="Unassembled WGS sequence"/>
</dbReference>
<evidence type="ECO:0000313" key="4">
    <source>
        <dbReference type="EMBL" id="MBB6015379.1"/>
    </source>
</evidence>
<evidence type="ECO:0000313" key="6">
    <source>
        <dbReference type="Proteomes" id="UP000313988"/>
    </source>
</evidence>
<dbReference type="AlphaFoldDB" id="A0A5C4YB63"/>
<feature type="domain" description="CBS" evidence="3">
    <location>
        <begin position="7"/>
        <end position="63"/>
    </location>
</feature>
<dbReference type="SMART" id="SM00116">
    <property type="entry name" value="CBS"/>
    <property type="match status" value="2"/>
</dbReference>
<feature type="domain" description="CBS" evidence="3">
    <location>
        <begin position="67"/>
        <end position="123"/>
    </location>
</feature>
<dbReference type="InterPro" id="IPR046342">
    <property type="entry name" value="CBS_dom_sf"/>
</dbReference>
<evidence type="ECO:0000313" key="5">
    <source>
        <dbReference type="EMBL" id="TNM72932.1"/>
    </source>
</evidence>
<organism evidence="5 6">
    <name type="scientific">Deinococcus radiopugnans ATCC 19172</name>
    <dbReference type="NCBI Taxonomy" id="585398"/>
    <lineage>
        <taxon>Bacteria</taxon>
        <taxon>Thermotogati</taxon>
        <taxon>Deinococcota</taxon>
        <taxon>Deinococci</taxon>
        <taxon>Deinococcales</taxon>
        <taxon>Deinococcaceae</taxon>
        <taxon>Deinococcus</taxon>
    </lineage>
</organism>
<dbReference type="PROSITE" id="PS51371">
    <property type="entry name" value="CBS"/>
    <property type="match status" value="2"/>
</dbReference>
<protein>
    <submittedName>
        <fullName evidence="5">CBS domain-containing protein</fullName>
    </submittedName>
</protein>
<evidence type="ECO:0000256" key="2">
    <source>
        <dbReference type="PROSITE-ProRule" id="PRU00703"/>
    </source>
</evidence>
<dbReference type="Pfam" id="PF00571">
    <property type="entry name" value="CBS"/>
    <property type="match status" value="2"/>
</dbReference>
<reference evidence="5 6" key="1">
    <citation type="submission" date="2019-06" db="EMBL/GenBank/DDBJ databases">
        <title>Genome sequence of Deinococcus radiopugnans ATCC 19172.</title>
        <authorList>
            <person name="Maclea K.S."/>
            <person name="Maynard C.R."/>
        </authorList>
    </citation>
    <scope>NUCLEOTIDE SEQUENCE [LARGE SCALE GENOMIC DNA]</scope>
    <source>
        <strain evidence="5 6">ATCC 19172</strain>
    </source>
</reference>
<sequence length="127" mass="13761">MKIRDQMTRDVVTVTPQTPLGEARSLLEEGHLRCLPVVTAGRLTGLVLQSDPRVSAAPPHTPVQDVMAPATATVGPQSRIERAARLMLQHDIRGLPVVDQDGMLLGVLTASDLLRAMVHSPPVSIWY</sequence>
<dbReference type="PANTHER" id="PTHR43080:SF2">
    <property type="entry name" value="CBS DOMAIN-CONTAINING PROTEIN"/>
    <property type="match status" value="1"/>
</dbReference>
<accession>A0A5C4YB63</accession>
<evidence type="ECO:0000256" key="1">
    <source>
        <dbReference type="ARBA" id="ARBA00023122"/>
    </source>
</evidence>
<comment type="caution">
    <text evidence="5">The sequence shown here is derived from an EMBL/GenBank/DDBJ whole genome shotgun (WGS) entry which is preliminary data.</text>
</comment>
<dbReference type="Proteomes" id="UP000629870">
    <property type="component" value="Unassembled WGS sequence"/>
</dbReference>
<dbReference type="OrthoDB" id="9807125at2"/>
<dbReference type="EMBL" id="VDMO01000001">
    <property type="protein sequence ID" value="TNM72932.1"/>
    <property type="molecule type" value="Genomic_DNA"/>
</dbReference>